<dbReference type="RefSeq" id="WP_091348899.1">
    <property type="nucleotide sequence ID" value="NZ_FOIF01000005.1"/>
</dbReference>
<dbReference type="Proteomes" id="UP000243819">
    <property type="component" value="Unassembled WGS sequence"/>
</dbReference>
<keyword evidence="5" id="KW-1185">Reference proteome</keyword>
<keyword evidence="1" id="KW-1003">Cell membrane</keyword>
<keyword evidence="1 3" id="KW-0472">Membrane</keyword>
<feature type="transmembrane region" description="Helical" evidence="3">
    <location>
        <begin position="6"/>
        <end position="25"/>
    </location>
</feature>
<feature type="transmembrane region" description="Helical" evidence="3">
    <location>
        <begin position="37"/>
        <end position="54"/>
    </location>
</feature>
<keyword evidence="1" id="KW-0645">Protease</keyword>
<proteinExistence type="inferred from homology"/>
<dbReference type="AlphaFoldDB" id="A0A1H9YVQ0"/>
<feature type="active site" evidence="2">
    <location>
        <position position="177"/>
    </location>
</feature>
<organism evidence="4 5">
    <name type="scientific">Anaerobranca gottschalkii DSM 13577</name>
    <dbReference type="NCBI Taxonomy" id="1120990"/>
    <lineage>
        <taxon>Bacteria</taxon>
        <taxon>Bacillati</taxon>
        <taxon>Bacillota</taxon>
        <taxon>Clostridia</taxon>
        <taxon>Eubacteriales</taxon>
        <taxon>Proteinivoracaceae</taxon>
        <taxon>Anaerobranca</taxon>
    </lineage>
</organism>
<dbReference type="EC" id="3.4.23.-" evidence="1"/>
<dbReference type="PIRSF" id="PIRSF018571">
    <property type="entry name" value="SpoIIGA"/>
    <property type="match status" value="1"/>
</dbReference>
<evidence type="ECO:0000313" key="5">
    <source>
        <dbReference type="Proteomes" id="UP000243819"/>
    </source>
</evidence>
<feature type="transmembrane region" description="Helical" evidence="3">
    <location>
        <begin position="60"/>
        <end position="77"/>
    </location>
</feature>
<dbReference type="GO" id="GO:0030436">
    <property type="term" value="P:asexual sporulation"/>
    <property type="evidence" value="ECO:0007669"/>
    <property type="project" value="InterPro"/>
</dbReference>
<evidence type="ECO:0000313" key="4">
    <source>
        <dbReference type="EMBL" id="SES73257.1"/>
    </source>
</evidence>
<dbReference type="GO" id="GO:0030435">
    <property type="term" value="P:sporulation resulting in formation of a cellular spore"/>
    <property type="evidence" value="ECO:0007669"/>
    <property type="project" value="UniProtKB-KW"/>
</dbReference>
<reference evidence="5" key="1">
    <citation type="submission" date="2016-10" db="EMBL/GenBank/DDBJ databases">
        <authorList>
            <person name="Varghese N."/>
            <person name="Submissions S."/>
        </authorList>
    </citation>
    <scope>NUCLEOTIDE SEQUENCE [LARGE SCALE GENOMIC DNA]</scope>
    <source>
        <strain evidence="5">DSM 13577</strain>
    </source>
</reference>
<dbReference type="STRING" id="1120990.SAMN03080614_100544"/>
<dbReference type="OrthoDB" id="2690199at2"/>
<dbReference type="GO" id="GO:0005886">
    <property type="term" value="C:plasma membrane"/>
    <property type="evidence" value="ECO:0007669"/>
    <property type="project" value="UniProtKB-SubCell"/>
</dbReference>
<evidence type="ECO:0000256" key="3">
    <source>
        <dbReference type="SAM" id="Phobius"/>
    </source>
</evidence>
<dbReference type="EMBL" id="FOIF01000005">
    <property type="protein sequence ID" value="SES73257.1"/>
    <property type="molecule type" value="Genomic_DNA"/>
</dbReference>
<dbReference type="GO" id="GO:0004190">
    <property type="term" value="F:aspartic-type endopeptidase activity"/>
    <property type="evidence" value="ECO:0007669"/>
    <property type="project" value="UniProtKB-KW"/>
</dbReference>
<keyword evidence="3" id="KW-0812">Transmembrane</keyword>
<comment type="subcellular location">
    <subcellularLocation>
        <location evidence="1">Cell membrane</location>
    </subcellularLocation>
</comment>
<accession>A0A1H9YVQ0</accession>
<dbReference type="Pfam" id="PF03419">
    <property type="entry name" value="Peptidase_U4"/>
    <property type="match status" value="1"/>
</dbReference>
<keyword evidence="3" id="KW-1133">Transmembrane helix</keyword>
<gene>
    <name evidence="4" type="ORF">SAMN03080614_100544</name>
</gene>
<evidence type="ECO:0000256" key="2">
    <source>
        <dbReference type="PIRSR" id="PIRSR018571-1"/>
    </source>
</evidence>
<name>A0A1H9YVQ0_9FIRM</name>
<keyword evidence="1" id="KW-0378">Hydrolase</keyword>
<dbReference type="GO" id="GO:0006508">
    <property type="term" value="P:proteolysis"/>
    <property type="evidence" value="ECO:0007669"/>
    <property type="project" value="UniProtKB-KW"/>
</dbReference>
<protein>
    <recommendedName>
        <fullName evidence="1">Sporulation sigma-E factor-processing peptidase</fullName>
        <ecNumber evidence="1">3.4.23.-</ecNumber>
    </recommendedName>
    <alternativeName>
        <fullName evidence="1">Membrane-associated aspartic protease</fullName>
    </alternativeName>
    <alternativeName>
        <fullName evidence="1">Stage II sporulation protein GA</fullName>
    </alternativeName>
</protein>
<comment type="similarity">
    <text evidence="1">Belongs to the peptidase U4 family.</text>
</comment>
<feature type="transmembrane region" description="Helical" evidence="3">
    <location>
        <begin position="89"/>
        <end position="115"/>
    </location>
</feature>
<feature type="transmembrane region" description="Helical" evidence="3">
    <location>
        <begin position="127"/>
        <end position="148"/>
    </location>
</feature>
<keyword evidence="1" id="KW-0749">Sporulation</keyword>
<comment type="function">
    <text evidence="1">Probable aspartic protease that is responsible for the proteolytic cleavage of the RNA polymerase sigma E factor (SigE/spoIIGB) to yield the active peptide in the mother cell during sporulation. Responds to a signal from the forespore that is triggered by the extracellular signal protein SpoIIR.</text>
</comment>
<evidence type="ECO:0000256" key="1">
    <source>
        <dbReference type="PIRNR" id="PIRNR018571"/>
    </source>
</evidence>
<sequence>MKIYLDLTFIVNFLLCLIIFILHDLVYSHKTPLKRKIFASLFGSAYSIFLVLYPKFFAHVFVKVIFFLLLGFIAFPVDNLMIFLKKIVTLFVISFLGAGVLYWIMIENIGFISIINPIISVREVTKIILFFSGLVIFIPLTRIFILNVKNIFNNKKMYYYLEIYVGNEKVKVRGFLDTGNSIYDPLTKLPVIIVNAVSIKKLLGPEWSKWLETGDIWEVPMETQLKVTLIPFKSMGGEELLVTIRADKVKLLGEKNDEVNCLIGLNPDMSRMYPGVDALLHPAVIF</sequence>
<keyword evidence="1" id="KW-0064">Aspartyl protease</keyword>
<dbReference type="InterPro" id="IPR005081">
    <property type="entry name" value="SpoIIGA"/>
</dbReference>